<accession>A0A2T1GM85</accession>
<name>A0A2T1GM85_9CYAN</name>
<feature type="signal peptide" evidence="1">
    <location>
        <begin position="1"/>
        <end position="25"/>
    </location>
</feature>
<keyword evidence="1" id="KW-0732">Signal</keyword>
<protein>
    <submittedName>
        <fullName evidence="2">Uncharacterized protein</fullName>
    </submittedName>
</protein>
<dbReference type="AlphaFoldDB" id="A0A2T1GM85"/>
<evidence type="ECO:0000256" key="1">
    <source>
        <dbReference type="SAM" id="SignalP"/>
    </source>
</evidence>
<feature type="chain" id="PRO_5015445512" evidence="1">
    <location>
        <begin position="26"/>
        <end position="109"/>
    </location>
</feature>
<gene>
    <name evidence="2" type="ORF">C7B77_02650</name>
</gene>
<comment type="caution">
    <text evidence="2">The sequence shown here is derived from an EMBL/GenBank/DDBJ whole genome shotgun (WGS) entry which is preliminary data.</text>
</comment>
<proteinExistence type="predicted"/>
<sequence>MSKLTSLAIGVLSAIAILPASEAMAATSNPASASPEPAGNLQAQVIFKIGPQYHDRGYRRRGYYSDWEHDRYRRRLEWAREREARARWRERFYRDRYDRHFDRDYRYYR</sequence>
<evidence type="ECO:0000313" key="3">
    <source>
        <dbReference type="Proteomes" id="UP000238937"/>
    </source>
</evidence>
<dbReference type="RefSeq" id="WP_106300049.1">
    <property type="nucleotide sequence ID" value="NZ_PVWO01000018.1"/>
</dbReference>
<reference evidence="2 3" key="1">
    <citation type="submission" date="2018-03" db="EMBL/GenBank/DDBJ databases">
        <title>The ancient ancestry and fast evolution of plastids.</title>
        <authorList>
            <person name="Moore K.R."/>
            <person name="Magnabosco C."/>
            <person name="Momper L."/>
            <person name="Gold D.A."/>
            <person name="Bosak T."/>
            <person name="Fournier G.P."/>
        </authorList>
    </citation>
    <scope>NUCLEOTIDE SEQUENCE [LARGE SCALE GENOMIC DNA]</scope>
    <source>
        <strain evidence="2 3">CCALA 037</strain>
    </source>
</reference>
<organism evidence="2 3">
    <name type="scientific">Chamaesiphon polymorphus CCALA 037</name>
    <dbReference type="NCBI Taxonomy" id="2107692"/>
    <lineage>
        <taxon>Bacteria</taxon>
        <taxon>Bacillati</taxon>
        <taxon>Cyanobacteriota</taxon>
        <taxon>Cyanophyceae</taxon>
        <taxon>Gomontiellales</taxon>
        <taxon>Chamaesiphonaceae</taxon>
        <taxon>Chamaesiphon</taxon>
    </lineage>
</organism>
<dbReference type="EMBL" id="PVWO01000018">
    <property type="protein sequence ID" value="PSB58963.1"/>
    <property type="molecule type" value="Genomic_DNA"/>
</dbReference>
<dbReference type="Proteomes" id="UP000238937">
    <property type="component" value="Unassembled WGS sequence"/>
</dbReference>
<evidence type="ECO:0000313" key="2">
    <source>
        <dbReference type="EMBL" id="PSB58963.1"/>
    </source>
</evidence>
<keyword evidence="3" id="KW-1185">Reference proteome</keyword>